<dbReference type="OrthoDB" id="4008739at2"/>
<dbReference type="InterPro" id="IPR003663">
    <property type="entry name" value="Sugar/inositol_transpt"/>
</dbReference>
<feature type="transmembrane region" description="Helical" evidence="8">
    <location>
        <begin position="52"/>
        <end position="73"/>
    </location>
</feature>
<feature type="transmembrane region" description="Helical" evidence="8">
    <location>
        <begin position="419"/>
        <end position="437"/>
    </location>
</feature>
<dbReference type="InterPro" id="IPR020846">
    <property type="entry name" value="MFS_dom"/>
</dbReference>
<dbReference type="PRINTS" id="PR00171">
    <property type="entry name" value="SUGRTRNSPORT"/>
</dbReference>
<evidence type="ECO:0000256" key="5">
    <source>
        <dbReference type="ARBA" id="ARBA00022989"/>
    </source>
</evidence>
<dbReference type="Proteomes" id="UP000221653">
    <property type="component" value="Unassembled WGS sequence"/>
</dbReference>
<dbReference type="Pfam" id="PF00083">
    <property type="entry name" value="Sugar_tr"/>
    <property type="match status" value="1"/>
</dbReference>
<dbReference type="Gene3D" id="1.20.1250.20">
    <property type="entry name" value="MFS general substrate transporter like domains"/>
    <property type="match status" value="2"/>
</dbReference>
<dbReference type="PROSITE" id="PS00216">
    <property type="entry name" value="SUGAR_TRANSPORT_1"/>
    <property type="match status" value="2"/>
</dbReference>
<name>A0A2A9DMX0_9CORY</name>
<dbReference type="PANTHER" id="PTHR48020">
    <property type="entry name" value="PROTON MYO-INOSITOL COTRANSPORTER"/>
    <property type="match status" value="1"/>
</dbReference>
<evidence type="ECO:0000256" key="4">
    <source>
        <dbReference type="ARBA" id="ARBA00022692"/>
    </source>
</evidence>
<dbReference type="AlphaFoldDB" id="A0A2A9DMX0"/>
<feature type="transmembrane region" description="Helical" evidence="8">
    <location>
        <begin position="291"/>
        <end position="309"/>
    </location>
</feature>
<dbReference type="PANTHER" id="PTHR48020:SF12">
    <property type="entry name" value="PROTON MYO-INOSITOL COTRANSPORTER"/>
    <property type="match status" value="1"/>
</dbReference>
<dbReference type="GO" id="GO:0022857">
    <property type="term" value="F:transmembrane transporter activity"/>
    <property type="evidence" value="ECO:0007669"/>
    <property type="project" value="InterPro"/>
</dbReference>
<proteinExistence type="inferred from homology"/>
<keyword evidence="4 8" id="KW-0812">Transmembrane</keyword>
<dbReference type="NCBIfam" id="TIGR00879">
    <property type="entry name" value="SP"/>
    <property type="match status" value="1"/>
</dbReference>
<reference evidence="10 11" key="1">
    <citation type="submission" date="2017-10" db="EMBL/GenBank/DDBJ databases">
        <title>Sequencing the genomes of 1000 actinobacteria strains.</title>
        <authorList>
            <person name="Klenk H.-P."/>
        </authorList>
    </citation>
    <scope>NUCLEOTIDE SEQUENCE [LARGE SCALE GENOMIC DNA]</scope>
    <source>
        <strain evidence="10 11">DSM 20688</strain>
    </source>
</reference>
<evidence type="ECO:0000256" key="1">
    <source>
        <dbReference type="ARBA" id="ARBA00004651"/>
    </source>
</evidence>
<accession>A0A2A9DMX0</accession>
<feature type="transmembrane region" description="Helical" evidence="8">
    <location>
        <begin position="12"/>
        <end position="40"/>
    </location>
</feature>
<dbReference type="RefSeq" id="WP_098388999.1">
    <property type="nucleotide sequence ID" value="NZ_LS483464.1"/>
</dbReference>
<feature type="transmembrane region" description="Helical" evidence="8">
    <location>
        <begin position="139"/>
        <end position="161"/>
    </location>
</feature>
<keyword evidence="6 8" id="KW-0472">Membrane</keyword>
<feature type="transmembrane region" description="Helical" evidence="8">
    <location>
        <begin position="167"/>
        <end position="188"/>
    </location>
</feature>
<feature type="transmembrane region" description="Helical" evidence="8">
    <location>
        <begin position="386"/>
        <end position="407"/>
    </location>
</feature>
<evidence type="ECO:0000256" key="6">
    <source>
        <dbReference type="ARBA" id="ARBA00023136"/>
    </source>
</evidence>
<evidence type="ECO:0000256" key="7">
    <source>
        <dbReference type="RuleBase" id="RU003346"/>
    </source>
</evidence>
<evidence type="ECO:0000313" key="10">
    <source>
        <dbReference type="EMBL" id="PFG28097.1"/>
    </source>
</evidence>
<dbReference type="GO" id="GO:0005886">
    <property type="term" value="C:plasma membrane"/>
    <property type="evidence" value="ECO:0007669"/>
    <property type="project" value="UniProtKB-SubCell"/>
</dbReference>
<dbReference type="InterPro" id="IPR005828">
    <property type="entry name" value="MFS_sugar_transport-like"/>
</dbReference>
<comment type="caution">
    <text evidence="10">The sequence shown here is derived from an EMBL/GenBank/DDBJ whole genome shotgun (WGS) entry which is preliminary data.</text>
</comment>
<dbReference type="STRING" id="1724.GCA_001044175_01794"/>
<keyword evidence="3 7" id="KW-0813">Transport</keyword>
<dbReference type="InterPro" id="IPR036259">
    <property type="entry name" value="MFS_trans_sf"/>
</dbReference>
<feature type="transmembrane region" description="Helical" evidence="8">
    <location>
        <begin position="321"/>
        <end position="342"/>
    </location>
</feature>
<gene>
    <name evidence="10" type="ORF">ATK06_1189</name>
</gene>
<keyword evidence="11" id="KW-1185">Reference proteome</keyword>
<evidence type="ECO:0000259" key="9">
    <source>
        <dbReference type="PROSITE" id="PS50850"/>
    </source>
</evidence>
<keyword evidence="5 8" id="KW-1133">Transmembrane helix</keyword>
<evidence type="ECO:0000313" key="11">
    <source>
        <dbReference type="Proteomes" id="UP000221653"/>
    </source>
</evidence>
<dbReference type="SUPFAM" id="SSF103473">
    <property type="entry name" value="MFS general substrate transporter"/>
    <property type="match status" value="1"/>
</dbReference>
<sequence length="459" mass="47719">MKSQSRRTQRYITTVAAIAAFGGLLFGYDTGVMSGALLFLSPEFGLSPAQEGWVTSTLLIGAALGALGGGRIADLIGRRWTLIVGGLIFIGGSLWCALVDGPAGLASARFTLGLAVGAVSIVVPMYISEKVPPRVRGKLVSLNTLMIVVGQLLAYCVNSALAPTENWRLMLACAAIPGAVLAIGMAFLPDTAVWYAERGQFERARASAQRAGMTLADLGIQEDSGSGEHGEGGTSISVAEQAATLKTPWIRAALMTAIGLGVTQQITGVNAIVYFAPTLMNKVGLSTTNSVYTSMIIGVVSVVACYVGLKIVDRVGRRRLLLVGLTGNISALIILALVYPLASGSVAMAMAALGLMGLFIAFQQAAVSLTTWLLISELVPTAIRGIGMGVAGLGLWVANWAVAQFFLPLVSATSASTTFAIFAALGVAAVIFVARWVPETSGKSLEEVEGQFQARYPSA</sequence>
<comment type="subcellular location">
    <subcellularLocation>
        <location evidence="1">Cell membrane</location>
        <topology evidence="1">Multi-pass membrane protein</topology>
    </subcellularLocation>
</comment>
<feature type="transmembrane region" description="Helical" evidence="8">
    <location>
        <begin position="106"/>
        <end position="127"/>
    </location>
</feature>
<evidence type="ECO:0000256" key="3">
    <source>
        <dbReference type="ARBA" id="ARBA00022448"/>
    </source>
</evidence>
<comment type="similarity">
    <text evidence="2 7">Belongs to the major facilitator superfamily. Sugar transporter (TC 2.A.1.1) family.</text>
</comment>
<protein>
    <submittedName>
        <fullName evidence="10">Major inositol transporter-like SP family MFS transporter</fullName>
    </submittedName>
</protein>
<evidence type="ECO:0000256" key="2">
    <source>
        <dbReference type="ARBA" id="ARBA00010992"/>
    </source>
</evidence>
<organism evidence="10 11">
    <name type="scientific">Corynebacterium renale</name>
    <dbReference type="NCBI Taxonomy" id="1724"/>
    <lineage>
        <taxon>Bacteria</taxon>
        <taxon>Bacillati</taxon>
        <taxon>Actinomycetota</taxon>
        <taxon>Actinomycetes</taxon>
        <taxon>Mycobacteriales</taxon>
        <taxon>Corynebacteriaceae</taxon>
        <taxon>Corynebacterium</taxon>
    </lineage>
</organism>
<feature type="transmembrane region" description="Helical" evidence="8">
    <location>
        <begin position="348"/>
        <end position="374"/>
    </location>
</feature>
<dbReference type="PROSITE" id="PS50850">
    <property type="entry name" value="MFS"/>
    <property type="match status" value="1"/>
</dbReference>
<feature type="transmembrane region" description="Helical" evidence="8">
    <location>
        <begin position="252"/>
        <end position="276"/>
    </location>
</feature>
<dbReference type="EMBL" id="PDJF01000001">
    <property type="protein sequence ID" value="PFG28097.1"/>
    <property type="molecule type" value="Genomic_DNA"/>
</dbReference>
<feature type="transmembrane region" description="Helical" evidence="8">
    <location>
        <begin position="80"/>
        <end position="100"/>
    </location>
</feature>
<evidence type="ECO:0000256" key="8">
    <source>
        <dbReference type="SAM" id="Phobius"/>
    </source>
</evidence>
<dbReference type="InterPro" id="IPR050814">
    <property type="entry name" value="Myo-inositol_Transporter"/>
</dbReference>
<dbReference type="InterPro" id="IPR005829">
    <property type="entry name" value="Sugar_transporter_CS"/>
</dbReference>
<feature type="domain" description="Major facilitator superfamily (MFS) profile" evidence="9">
    <location>
        <begin position="15"/>
        <end position="441"/>
    </location>
</feature>